<dbReference type="AGR" id="WB:WBGene00010285"/>
<evidence type="ECO:0000256" key="1">
    <source>
        <dbReference type="SAM" id="SignalP"/>
    </source>
</evidence>
<dbReference type="eggNOG" id="ENOG502TJDZ">
    <property type="taxonomic scope" value="Eukaryota"/>
</dbReference>
<keyword evidence="3" id="KW-1185">Reference proteome</keyword>
<organism evidence="2 3">
    <name type="scientific">Caenorhabditis elegans</name>
    <dbReference type="NCBI Taxonomy" id="6239"/>
    <lineage>
        <taxon>Eukaryota</taxon>
        <taxon>Metazoa</taxon>
        <taxon>Ecdysozoa</taxon>
        <taxon>Nematoda</taxon>
        <taxon>Chromadorea</taxon>
        <taxon>Rhabditida</taxon>
        <taxon>Rhabditina</taxon>
        <taxon>Rhabditomorpha</taxon>
        <taxon>Rhabditoidea</taxon>
        <taxon>Rhabditidae</taxon>
        <taxon>Peloderinae</taxon>
        <taxon>Caenorhabditis</taxon>
    </lineage>
</organism>
<dbReference type="WormBase" id="F58H1.2">
    <property type="protein sequence ID" value="CE06026"/>
    <property type="gene ID" value="WBGene00010285"/>
</dbReference>
<dbReference type="STRING" id="6239.F58H1.2.1"/>
<protein>
    <submittedName>
        <fullName evidence="2">Secreted protein</fullName>
    </submittedName>
</protein>
<dbReference type="GeneID" id="179633"/>
<reference evidence="2 3" key="1">
    <citation type="journal article" date="1998" name="Science">
        <title>Genome sequence of the nematode C. elegans: a platform for investigating biology.</title>
        <authorList>
            <consortium name="The C. elegans sequencing consortium"/>
            <person name="Sulson J.E."/>
            <person name="Waterston R."/>
        </authorList>
    </citation>
    <scope>NUCLEOTIDE SEQUENCE [LARGE SCALE GENOMIC DNA]</scope>
    <source>
        <strain evidence="2 3">Bristol N2</strain>
    </source>
</reference>
<dbReference type="HOGENOM" id="CLU_1476438_0_0_1"/>
<dbReference type="PIR" id="T22953">
    <property type="entry name" value="T22953"/>
</dbReference>
<evidence type="ECO:0007829" key="5">
    <source>
        <dbReference type="PeptideAtlas" id="Q21011"/>
    </source>
</evidence>
<dbReference type="OMA" id="LNGYPMY"/>
<dbReference type="Proteomes" id="UP000001940">
    <property type="component" value="Chromosome V"/>
</dbReference>
<evidence type="ECO:0000313" key="2">
    <source>
        <dbReference type="EMBL" id="CAB00105.1"/>
    </source>
</evidence>
<dbReference type="EMBL" id="BX284605">
    <property type="protein sequence ID" value="CAB00105.1"/>
    <property type="molecule type" value="Genomic_DNA"/>
</dbReference>
<name>Q21011_CAEEL</name>
<gene>
    <name evidence="2" type="ORF">CELE_F58H1.2</name>
    <name evidence="2 4" type="ORF">F58H1.2</name>
</gene>
<proteinExistence type="evidence at protein level"/>
<sequence>MVMFYAAAVILAVSAVSADPFIYNVYSSSGSRSGYGNPYERDEVYIRRPGMSGSSFYSGSGNPMMSSMGSMSSMGGFQGLQGMQGIQSIHNMQGMQQMPYGLSSSMMGMDTYGSNMYKPRFAASDMMMGGGQPLLLNGYPMYPKTSGYPMVIPLAMGSYGSSPTVYQGPTVSRLPFRATQRAVRSARYYY</sequence>
<keyword evidence="1" id="KW-0732">Signal</keyword>
<evidence type="ECO:0000313" key="4">
    <source>
        <dbReference type="WormBase" id="F58H1.2"/>
    </source>
</evidence>
<dbReference type="Bgee" id="WBGene00010285">
    <property type="expression patterns" value="Expressed in embryo and 3 other cell types or tissues"/>
</dbReference>
<dbReference type="UCSC" id="F58H1.2">
    <property type="organism name" value="c. elegans"/>
</dbReference>
<dbReference type="KEGG" id="cel:CELE_F58H1.2"/>
<keyword evidence="5" id="KW-1267">Proteomics identification</keyword>
<accession>Q21011</accession>
<dbReference type="RefSeq" id="NP_505996.1">
    <property type="nucleotide sequence ID" value="NM_073595.3"/>
</dbReference>
<dbReference type="OrthoDB" id="5842704at2759"/>
<dbReference type="AlphaFoldDB" id="Q21011"/>
<dbReference type="CTD" id="179633"/>
<feature type="signal peptide" evidence="1">
    <location>
        <begin position="1"/>
        <end position="18"/>
    </location>
</feature>
<evidence type="ECO:0000313" key="3">
    <source>
        <dbReference type="Proteomes" id="UP000001940"/>
    </source>
</evidence>
<dbReference type="FunCoup" id="Q21011">
    <property type="interactions" value="177"/>
</dbReference>
<feature type="chain" id="PRO_5004199476" evidence="1">
    <location>
        <begin position="19"/>
        <end position="190"/>
    </location>
</feature>
<dbReference type="PaxDb" id="6239-F58H1.2"/>
<dbReference type="PeptideAtlas" id="Q21011"/>
<dbReference type="InParanoid" id="Q21011"/>